<dbReference type="PANTHER" id="PTHR37293">
    <property type="entry name" value="PHAGE REPLICATION PROTEIN-RELATED"/>
    <property type="match status" value="1"/>
</dbReference>
<comment type="similarity">
    <text evidence="1">Belongs to the DnaB/DnaD family.</text>
</comment>
<feature type="domain" description="DnaB/C C-terminal" evidence="3">
    <location>
        <begin position="240"/>
        <end position="305"/>
    </location>
</feature>
<sequence length="458" mass="50994">MAYKLDFGIWGNIFAVPTQIVDKHIKTCGSASLKVLLVLLRHNEQSLSLAELAALVGLSTADAQDALNYWIASGVLMEETLGGDSLLQPARAGQEPQTPAPAPDTVPLKAGEPQTPEQKIVKPPVRGRLAPEEISSLAAKDQQVSTLLQEAQEILGKTISPSGMEALVSLYSYGGMEVELILMVIQYCVSIGKSSLRYIEKTAYDWIDRGIDTFDKAEQHILSLTRKNDYEGKIKSAFGIFSRNLTAKEMDYVTKWFDQYGFELPLIQLAYERTVDNTGKLSFPYCDSILSRWHEKGIKTPRQAVDEMNAPQRAAQSEYQPKARTFGSGPLAPPSPQKERYDKAHAELQQRRNAAREIAAKRKEEVYGKLPRLKQIDTALAKTGFEVSKAVLLGGNTGDLIARLREENLTLQQEKEALLVHNGYAPDYLEIPYRCKKCEDKGYRPDGEACDCLKELVR</sequence>
<keyword evidence="5" id="KW-1185">Reference proteome</keyword>
<comment type="caution">
    <text evidence="4">The sequence shown here is derived from an EMBL/GenBank/DDBJ whole genome shotgun (WGS) entry which is preliminary data.</text>
</comment>
<dbReference type="InterPro" id="IPR034829">
    <property type="entry name" value="DnaD-like_sf"/>
</dbReference>
<organism evidence="4 5">
    <name type="scientific">Harryflintia acetispora</name>
    <dbReference type="NCBI Taxonomy" id="1849041"/>
    <lineage>
        <taxon>Bacteria</taxon>
        <taxon>Bacillati</taxon>
        <taxon>Bacillota</taxon>
        <taxon>Clostridia</taxon>
        <taxon>Eubacteriales</taxon>
        <taxon>Oscillospiraceae</taxon>
        <taxon>Harryflintia</taxon>
    </lineage>
</organism>
<dbReference type="AlphaFoldDB" id="A0A9X8UKS4"/>
<protein>
    <submittedName>
        <fullName evidence="4">DnaD/phage-associated family protein</fullName>
    </submittedName>
</protein>
<dbReference type="PANTHER" id="PTHR37293:SF5">
    <property type="entry name" value="DNA REPLICATION PROTEIN"/>
    <property type="match status" value="1"/>
</dbReference>
<accession>A0A9X8UKS4</accession>
<dbReference type="Pfam" id="PF07261">
    <property type="entry name" value="DnaB_2"/>
    <property type="match status" value="2"/>
</dbReference>
<dbReference type="RefSeq" id="WP_132084001.1">
    <property type="nucleotide sequence ID" value="NZ_SLUK01000002.1"/>
</dbReference>
<evidence type="ECO:0000313" key="5">
    <source>
        <dbReference type="Proteomes" id="UP000294682"/>
    </source>
</evidence>
<evidence type="ECO:0000313" key="4">
    <source>
        <dbReference type="EMBL" id="TCL44597.1"/>
    </source>
</evidence>
<feature type="region of interest" description="Disordered" evidence="2">
    <location>
        <begin position="309"/>
        <end position="339"/>
    </location>
</feature>
<reference evidence="4 5" key="1">
    <citation type="submission" date="2019-03" db="EMBL/GenBank/DDBJ databases">
        <title>Genomic Encyclopedia of Type Strains, Phase IV (KMG-IV): sequencing the most valuable type-strain genomes for metagenomic binning, comparative biology and taxonomic classification.</title>
        <authorList>
            <person name="Goeker M."/>
        </authorList>
    </citation>
    <scope>NUCLEOTIDE SEQUENCE [LARGE SCALE GENOMIC DNA]</scope>
    <source>
        <strain evidence="4 5">DSM 100433</strain>
    </source>
</reference>
<dbReference type="InterPro" id="IPR053162">
    <property type="entry name" value="DnaD"/>
</dbReference>
<dbReference type="EMBL" id="SLUK01000002">
    <property type="protein sequence ID" value="TCL44597.1"/>
    <property type="molecule type" value="Genomic_DNA"/>
</dbReference>
<evidence type="ECO:0000256" key="1">
    <source>
        <dbReference type="ARBA" id="ARBA00093462"/>
    </source>
</evidence>
<dbReference type="InterPro" id="IPR006343">
    <property type="entry name" value="DnaB/C_C"/>
</dbReference>
<dbReference type="Gene3D" id="1.10.10.630">
    <property type="entry name" value="DnaD domain-like"/>
    <property type="match status" value="2"/>
</dbReference>
<dbReference type="NCBIfam" id="TIGR01446">
    <property type="entry name" value="DnaD_dom"/>
    <property type="match status" value="2"/>
</dbReference>
<evidence type="ECO:0000256" key="2">
    <source>
        <dbReference type="SAM" id="MobiDB-lite"/>
    </source>
</evidence>
<dbReference type="SUPFAM" id="SSF158499">
    <property type="entry name" value="DnaD domain-like"/>
    <property type="match status" value="2"/>
</dbReference>
<dbReference type="Proteomes" id="UP000294682">
    <property type="component" value="Unassembled WGS sequence"/>
</dbReference>
<gene>
    <name evidence="4" type="ORF">EDD78_102221</name>
</gene>
<evidence type="ECO:0000259" key="3">
    <source>
        <dbReference type="Pfam" id="PF07261"/>
    </source>
</evidence>
<feature type="region of interest" description="Disordered" evidence="2">
    <location>
        <begin position="87"/>
        <end position="118"/>
    </location>
</feature>
<name>A0A9X8UKS4_9FIRM</name>
<proteinExistence type="inferred from homology"/>
<feature type="domain" description="DnaB/C C-terminal" evidence="3">
    <location>
        <begin position="149"/>
        <end position="221"/>
    </location>
</feature>